<keyword evidence="1" id="KW-1133">Transmembrane helix</keyword>
<sequence>MKTDSSGRNHTSQRELHLCHREFYYLAVFIFIFSIAFPASSSGKPCGGNEIPDFYPVDVRPRIQIIGNVITSRLLFANRGDTPVLVMEGVNGFGLRGSMAYEAQPLMDDEFEILNGDKRVKYIGPIYKRGPYTKDYFSPLQPNEAINMRWSRLDTAYDFAPGTHEYILVHCHLQYDESSGNIFRVGSRPIKFVYTRR</sequence>
<evidence type="ECO:0000313" key="2">
    <source>
        <dbReference type="EMBL" id="TXF98011.1"/>
    </source>
</evidence>
<evidence type="ECO:0000256" key="1">
    <source>
        <dbReference type="SAM" id="Phobius"/>
    </source>
</evidence>
<dbReference type="Gene3D" id="2.60.40.2970">
    <property type="match status" value="1"/>
</dbReference>
<gene>
    <name evidence="2" type="ORF">FVD38_17945</name>
</gene>
<comment type="caution">
    <text evidence="2">The sequence shown here is derived from an EMBL/GenBank/DDBJ whole genome shotgun (WGS) entry which is preliminary data.</text>
</comment>
<protein>
    <submittedName>
        <fullName evidence="2">Uncharacterized protein</fullName>
    </submittedName>
</protein>
<organism evidence="2 3">
    <name type="scientific">Massilia arenae</name>
    <dbReference type="NCBI Taxonomy" id="2603288"/>
    <lineage>
        <taxon>Bacteria</taxon>
        <taxon>Pseudomonadati</taxon>
        <taxon>Pseudomonadota</taxon>
        <taxon>Betaproteobacteria</taxon>
        <taxon>Burkholderiales</taxon>
        <taxon>Oxalobacteraceae</taxon>
        <taxon>Telluria group</taxon>
        <taxon>Massilia</taxon>
    </lineage>
</organism>
<reference evidence="2 3" key="1">
    <citation type="submission" date="2019-08" db="EMBL/GenBank/DDBJ databases">
        <title>Massilia golmudensis sp. nov., isolated from sand in the Qinghai-Tibetan Plateau.</title>
        <authorList>
            <person name="Zhang B."/>
        </authorList>
    </citation>
    <scope>NUCLEOTIDE SEQUENCE [LARGE SCALE GENOMIC DNA]</scope>
    <source>
        <strain evidence="2 3">GEM5</strain>
    </source>
</reference>
<dbReference type="Proteomes" id="UP000321413">
    <property type="component" value="Unassembled WGS sequence"/>
</dbReference>
<dbReference type="AlphaFoldDB" id="A0A5C7FSL4"/>
<proteinExistence type="predicted"/>
<accession>A0A5C7FSL4</accession>
<name>A0A5C7FSL4_9BURK</name>
<keyword evidence="3" id="KW-1185">Reference proteome</keyword>
<feature type="transmembrane region" description="Helical" evidence="1">
    <location>
        <begin position="23"/>
        <end position="40"/>
    </location>
</feature>
<keyword evidence="1" id="KW-0812">Transmembrane</keyword>
<dbReference type="EMBL" id="VPFD01000020">
    <property type="protein sequence ID" value="TXF98011.1"/>
    <property type="molecule type" value="Genomic_DNA"/>
</dbReference>
<keyword evidence="1" id="KW-0472">Membrane</keyword>
<evidence type="ECO:0000313" key="3">
    <source>
        <dbReference type="Proteomes" id="UP000321413"/>
    </source>
</evidence>